<evidence type="ECO:0000313" key="8">
    <source>
        <dbReference type="Proteomes" id="UP000068164"/>
    </source>
</evidence>
<keyword evidence="2" id="KW-0813">Transport</keyword>
<keyword evidence="5" id="KW-0029">Amino-acid transport</keyword>
<dbReference type="PANTHER" id="PTHR43820:SF4">
    <property type="entry name" value="HIGH-AFFINITY BRANCHED-CHAIN AMINO ACID TRANSPORT ATP-BINDING PROTEIN LIVF"/>
    <property type="match status" value="1"/>
</dbReference>
<evidence type="ECO:0000256" key="3">
    <source>
        <dbReference type="ARBA" id="ARBA00022741"/>
    </source>
</evidence>
<dbReference type="Proteomes" id="UP000068164">
    <property type="component" value="Unassembled WGS sequence"/>
</dbReference>
<dbReference type="PANTHER" id="PTHR43820">
    <property type="entry name" value="HIGH-AFFINITY BRANCHED-CHAIN AMINO ACID TRANSPORT ATP-BINDING PROTEIN LIVF"/>
    <property type="match status" value="1"/>
</dbReference>
<evidence type="ECO:0000256" key="5">
    <source>
        <dbReference type="ARBA" id="ARBA00022970"/>
    </source>
</evidence>
<dbReference type="Pfam" id="PF00005">
    <property type="entry name" value="ABC_tran"/>
    <property type="match status" value="1"/>
</dbReference>
<evidence type="ECO:0000256" key="1">
    <source>
        <dbReference type="ARBA" id="ARBA00005417"/>
    </source>
</evidence>
<dbReference type="PROSITE" id="PS00211">
    <property type="entry name" value="ABC_TRANSPORTER_1"/>
    <property type="match status" value="1"/>
</dbReference>
<proteinExistence type="inferred from homology"/>
<evidence type="ECO:0000259" key="6">
    <source>
        <dbReference type="PROSITE" id="PS50893"/>
    </source>
</evidence>
<name>A0A120FLC8_9HYPH</name>
<dbReference type="RefSeq" id="WP_028746956.1">
    <property type="nucleotide sequence ID" value="NZ_LNCD01000075.1"/>
</dbReference>
<dbReference type="GO" id="GO:0015658">
    <property type="term" value="F:branched-chain amino acid transmembrane transporter activity"/>
    <property type="evidence" value="ECO:0007669"/>
    <property type="project" value="TreeGrafter"/>
</dbReference>
<dbReference type="SMART" id="SM00382">
    <property type="entry name" value="AAA"/>
    <property type="match status" value="1"/>
</dbReference>
<dbReference type="EMBL" id="LNCD01000075">
    <property type="protein sequence ID" value="KWV51997.1"/>
    <property type="molecule type" value="Genomic_DNA"/>
</dbReference>
<dbReference type="GO" id="GO:0016887">
    <property type="term" value="F:ATP hydrolysis activity"/>
    <property type="evidence" value="ECO:0007669"/>
    <property type="project" value="InterPro"/>
</dbReference>
<organism evidence="7 8">
    <name type="scientific">Rhizobium altiplani</name>
    <dbReference type="NCBI Taxonomy" id="1864509"/>
    <lineage>
        <taxon>Bacteria</taxon>
        <taxon>Pseudomonadati</taxon>
        <taxon>Pseudomonadota</taxon>
        <taxon>Alphaproteobacteria</taxon>
        <taxon>Hyphomicrobiales</taxon>
        <taxon>Rhizobiaceae</taxon>
        <taxon>Rhizobium/Agrobacterium group</taxon>
        <taxon>Rhizobium</taxon>
    </lineage>
</organism>
<protein>
    <submittedName>
        <fullName evidence="7">ABC transporter ATP-binding protein</fullName>
    </submittedName>
</protein>
<evidence type="ECO:0000256" key="2">
    <source>
        <dbReference type="ARBA" id="ARBA00022448"/>
    </source>
</evidence>
<comment type="similarity">
    <text evidence="1">Belongs to the ABC transporter superfamily.</text>
</comment>
<reference evidence="7 8" key="1">
    <citation type="submission" date="2015-11" db="EMBL/GenBank/DDBJ databases">
        <title>Draft Genome Sequence of the Strain BR 10423 (Rhizobium sp.) isolated from nodules of Mimosa pudica.</title>
        <authorList>
            <person name="Barauna A.C."/>
            <person name="Zilli J.E."/>
            <person name="Simoes-Araujo J.L."/>
            <person name="Reis V.M."/>
            <person name="James E.K."/>
            <person name="Reis F.B.Jr."/>
            <person name="Rouws L.F."/>
            <person name="Passos S.R."/>
            <person name="Gois S.R."/>
        </authorList>
    </citation>
    <scope>NUCLEOTIDE SEQUENCE [LARGE SCALE GENOMIC DNA]</scope>
    <source>
        <strain evidence="7 8">BR10423</strain>
    </source>
</reference>
<dbReference type="CDD" id="cd03224">
    <property type="entry name" value="ABC_TM1139_LivF_branched"/>
    <property type="match status" value="1"/>
</dbReference>
<dbReference type="AlphaFoldDB" id="A0A120FLC8"/>
<gene>
    <name evidence="7" type="ORF">AS026_05370</name>
</gene>
<dbReference type="InterPro" id="IPR003439">
    <property type="entry name" value="ABC_transporter-like_ATP-bd"/>
</dbReference>
<comment type="caution">
    <text evidence="7">The sequence shown here is derived from an EMBL/GenBank/DDBJ whole genome shotgun (WGS) entry which is preliminary data.</text>
</comment>
<dbReference type="GO" id="GO:0005524">
    <property type="term" value="F:ATP binding"/>
    <property type="evidence" value="ECO:0007669"/>
    <property type="project" value="UniProtKB-KW"/>
</dbReference>
<dbReference type="SUPFAM" id="SSF52540">
    <property type="entry name" value="P-loop containing nucleoside triphosphate hydrolases"/>
    <property type="match status" value="1"/>
</dbReference>
<keyword evidence="8" id="KW-1185">Reference proteome</keyword>
<dbReference type="InterPro" id="IPR003593">
    <property type="entry name" value="AAA+_ATPase"/>
</dbReference>
<evidence type="ECO:0000313" key="7">
    <source>
        <dbReference type="EMBL" id="KWV51997.1"/>
    </source>
</evidence>
<dbReference type="GO" id="GO:0015807">
    <property type="term" value="P:L-amino acid transport"/>
    <property type="evidence" value="ECO:0007669"/>
    <property type="project" value="TreeGrafter"/>
</dbReference>
<dbReference type="PROSITE" id="PS50893">
    <property type="entry name" value="ABC_TRANSPORTER_2"/>
    <property type="match status" value="1"/>
</dbReference>
<dbReference type="InterPro" id="IPR017871">
    <property type="entry name" value="ABC_transporter-like_CS"/>
</dbReference>
<evidence type="ECO:0000256" key="4">
    <source>
        <dbReference type="ARBA" id="ARBA00022840"/>
    </source>
</evidence>
<sequence>MMDVLAISGLHAGYTDVNILHDLNLCVRDKEIVTIIGPNGAGKSTAMKAVFGLLRIGSGSIVVSGCNVTGWPSSKIVKSGVCYVPQVNNVFGDMTVHENFEMGGFLRSGDLSEAFENVYQLFPDLRDKRKKLAGSLSGGQRQMVAMGRALMLSPKLLLLDEPTAGLSPKYMEQIFTICRDVRDSGVAILLVEQHAKQALEFSDRGYVLAQGRNRFTGTGSDLLNDPDIARMFLGA</sequence>
<keyword evidence="3" id="KW-0547">Nucleotide-binding</keyword>
<dbReference type="Gene3D" id="3.40.50.300">
    <property type="entry name" value="P-loop containing nucleotide triphosphate hydrolases"/>
    <property type="match status" value="1"/>
</dbReference>
<dbReference type="InterPro" id="IPR052156">
    <property type="entry name" value="BCAA_Transport_ATP-bd_LivF"/>
</dbReference>
<accession>A0A120FLC8</accession>
<dbReference type="InterPro" id="IPR027417">
    <property type="entry name" value="P-loop_NTPase"/>
</dbReference>
<feature type="domain" description="ABC transporter" evidence="6">
    <location>
        <begin position="5"/>
        <end position="235"/>
    </location>
</feature>
<keyword evidence="4 7" id="KW-0067">ATP-binding</keyword>